<feature type="region of interest" description="Disordered" evidence="1">
    <location>
        <begin position="116"/>
        <end position="135"/>
    </location>
</feature>
<proteinExistence type="predicted"/>
<keyword evidence="3" id="KW-1185">Reference proteome</keyword>
<evidence type="ECO:0000313" key="3">
    <source>
        <dbReference type="Proteomes" id="UP001497472"/>
    </source>
</evidence>
<name>A0AAV1J718_9NEOP</name>
<organism evidence="2 3">
    <name type="scientific">Leptosia nina</name>
    <dbReference type="NCBI Taxonomy" id="320188"/>
    <lineage>
        <taxon>Eukaryota</taxon>
        <taxon>Metazoa</taxon>
        <taxon>Ecdysozoa</taxon>
        <taxon>Arthropoda</taxon>
        <taxon>Hexapoda</taxon>
        <taxon>Insecta</taxon>
        <taxon>Pterygota</taxon>
        <taxon>Neoptera</taxon>
        <taxon>Endopterygota</taxon>
        <taxon>Lepidoptera</taxon>
        <taxon>Glossata</taxon>
        <taxon>Ditrysia</taxon>
        <taxon>Papilionoidea</taxon>
        <taxon>Pieridae</taxon>
        <taxon>Pierinae</taxon>
        <taxon>Leptosia</taxon>
    </lineage>
</organism>
<accession>A0AAV1J718</accession>
<evidence type="ECO:0000256" key="1">
    <source>
        <dbReference type="SAM" id="MobiDB-lite"/>
    </source>
</evidence>
<evidence type="ECO:0000313" key="2">
    <source>
        <dbReference type="EMBL" id="CAK1545200.1"/>
    </source>
</evidence>
<protein>
    <submittedName>
        <fullName evidence="2">Uncharacterized protein</fullName>
    </submittedName>
</protein>
<sequence>MVNSREHWTGASETVQSPASCVNERRAIERSRGRRVRSAVRGAERGQRRRFEPRRVLRERVPAQVERRLEAAAALRAHHRLRLVDEPHVLAQVRRVGVAAAALRALHARSARAARCQQHHVRTAPSGPLASPRRRTTAPRNAWWVLGGRADGGRRDPDTRAPAYKAVSVLNNLVGLGPDHERPRALLRRLIFAGGAAAEATSACEMA</sequence>
<dbReference type="AlphaFoldDB" id="A0AAV1J718"/>
<gene>
    <name evidence="2" type="ORF">LNINA_LOCUS4881</name>
</gene>
<feature type="region of interest" description="Disordered" evidence="1">
    <location>
        <begin position="1"/>
        <end position="20"/>
    </location>
</feature>
<feature type="compositionally biased region" description="Polar residues" evidence="1">
    <location>
        <begin position="11"/>
        <end position="20"/>
    </location>
</feature>
<comment type="caution">
    <text evidence="2">The sequence shown here is derived from an EMBL/GenBank/DDBJ whole genome shotgun (WGS) entry which is preliminary data.</text>
</comment>
<dbReference type="EMBL" id="CAVLEF010000006">
    <property type="protein sequence ID" value="CAK1545200.1"/>
    <property type="molecule type" value="Genomic_DNA"/>
</dbReference>
<dbReference type="Proteomes" id="UP001497472">
    <property type="component" value="Unassembled WGS sequence"/>
</dbReference>
<reference evidence="2 3" key="1">
    <citation type="submission" date="2023-11" db="EMBL/GenBank/DDBJ databases">
        <authorList>
            <person name="Okamura Y."/>
        </authorList>
    </citation>
    <scope>NUCLEOTIDE SEQUENCE [LARGE SCALE GENOMIC DNA]</scope>
</reference>